<dbReference type="EMBL" id="KE145355">
    <property type="protein sequence ID" value="EPE35135.1"/>
    <property type="molecule type" value="Genomic_DNA"/>
</dbReference>
<name>S3DBL7_GLAL2</name>
<feature type="signal peptide" evidence="3">
    <location>
        <begin position="1"/>
        <end position="21"/>
    </location>
</feature>
<dbReference type="RefSeq" id="XP_008078122.1">
    <property type="nucleotide sequence ID" value="XM_008079931.1"/>
</dbReference>
<feature type="domain" description="Peptidase A1" evidence="4">
    <location>
        <begin position="110"/>
        <end position="425"/>
    </location>
</feature>
<proteinExistence type="inferred from homology"/>
<sequence length="428" mass="47325">MAFITTVLFWICALCFLEIDAQTLPRVALKKGKEPRRPLSFTQTRNPNWVARQIPVTTIYAAPFLKHHLRMPEPLQEAVNELTTSDISNRSSLIHERANGVKTTGTNGLYTFPVAIGNPPQTFNIMFDTGSGDFWVWSWLMPQTLTAGRNVYNGSKSTESARWNGQSFNVQYSRGSAYGLVWQDTVTVNGEYPIAGNPVECAQNLGGDNLVALTGVDGIMGLNTWINDSEYPAPQQTWLSYIIDQYLPLPLFTVALVRGGVGTMDFGKIDTKKYTGNILYTPVVPLADWPGSGYWLVNWSGYSIGRGSFNNSISQVFVDSGCNLVLLPQSMTNKYYAQVKGAWQQSNGFWMFPCSSTMPTFTFGIGNSRLTVGAKNMVFLNVDDGVNCLGAIQQTEEDSYVLIGAPWLEGLFVVHDYGAKRIGFAART</sequence>
<dbReference type="KEGG" id="glz:GLAREA_10831"/>
<accession>S3DBL7</accession>
<dbReference type="Gene3D" id="2.40.70.10">
    <property type="entry name" value="Acid Proteases"/>
    <property type="match status" value="2"/>
</dbReference>
<feature type="active site" evidence="2">
    <location>
        <position position="319"/>
    </location>
</feature>
<evidence type="ECO:0000256" key="1">
    <source>
        <dbReference type="ARBA" id="ARBA00007447"/>
    </source>
</evidence>
<keyword evidence="3" id="KW-0732">Signal</keyword>
<dbReference type="GO" id="GO:0004190">
    <property type="term" value="F:aspartic-type endopeptidase activity"/>
    <property type="evidence" value="ECO:0007669"/>
    <property type="project" value="InterPro"/>
</dbReference>
<feature type="active site" evidence="2">
    <location>
        <position position="128"/>
    </location>
</feature>
<evidence type="ECO:0000256" key="2">
    <source>
        <dbReference type="PIRSR" id="PIRSR601461-1"/>
    </source>
</evidence>
<feature type="chain" id="PRO_5004508040" evidence="3">
    <location>
        <begin position="22"/>
        <end position="428"/>
    </location>
</feature>
<dbReference type="Pfam" id="PF00026">
    <property type="entry name" value="Asp"/>
    <property type="match status" value="1"/>
</dbReference>
<reference evidence="5 6" key="1">
    <citation type="journal article" date="2013" name="BMC Genomics">
        <title>Genomics-driven discovery of the pneumocandin biosynthetic gene cluster in the fungus Glarea lozoyensis.</title>
        <authorList>
            <person name="Chen L."/>
            <person name="Yue Q."/>
            <person name="Zhang X."/>
            <person name="Xiang M."/>
            <person name="Wang C."/>
            <person name="Li S."/>
            <person name="Che Y."/>
            <person name="Ortiz-Lopez F.J."/>
            <person name="Bills G.F."/>
            <person name="Liu X."/>
            <person name="An Z."/>
        </authorList>
    </citation>
    <scope>NUCLEOTIDE SEQUENCE [LARGE SCALE GENOMIC DNA]</scope>
    <source>
        <strain evidence="6">ATCC 20868 / MF5171</strain>
    </source>
</reference>
<keyword evidence="6" id="KW-1185">Reference proteome</keyword>
<gene>
    <name evidence="5" type="ORF">GLAREA_10831</name>
</gene>
<evidence type="ECO:0000259" key="4">
    <source>
        <dbReference type="PROSITE" id="PS51767"/>
    </source>
</evidence>
<dbReference type="InterPro" id="IPR033121">
    <property type="entry name" value="PEPTIDASE_A1"/>
</dbReference>
<dbReference type="PRINTS" id="PR00792">
    <property type="entry name" value="PEPSIN"/>
</dbReference>
<dbReference type="AlphaFoldDB" id="S3DBL7"/>
<organism evidence="5 6">
    <name type="scientific">Glarea lozoyensis (strain ATCC 20868 / MF5171)</name>
    <dbReference type="NCBI Taxonomy" id="1116229"/>
    <lineage>
        <taxon>Eukaryota</taxon>
        <taxon>Fungi</taxon>
        <taxon>Dikarya</taxon>
        <taxon>Ascomycota</taxon>
        <taxon>Pezizomycotina</taxon>
        <taxon>Leotiomycetes</taxon>
        <taxon>Helotiales</taxon>
        <taxon>Helotiaceae</taxon>
        <taxon>Glarea</taxon>
    </lineage>
</organism>
<dbReference type="InterPro" id="IPR021109">
    <property type="entry name" value="Peptidase_aspartic_dom_sf"/>
</dbReference>
<dbReference type="Proteomes" id="UP000016922">
    <property type="component" value="Unassembled WGS sequence"/>
</dbReference>
<dbReference type="OrthoDB" id="2747330at2759"/>
<dbReference type="PROSITE" id="PS51767">
    <property type="entry name" value="PEPTIDASE_A1"/>
    <property type="match status" value="1"/>
</dbReference>
<keyword evidence="5" id="KW-0378">Hydrolase</keyword>
<keyword evidence="5" id="KW-0645">Protease</keyword>
<dbReference type="GeneID" id="19469876"/>
<dbReference type="InterPro" id="IPR001461">
    <property type="entry name" value="Aspartic_peptidase_A1"/>
</dbReference>
<evidence type="ECO:0000313" key="5">
    <source>
        <dbReference type="EMBL" id="EPE35135.1"/>
    </source>
</evidence>
<dbReference type="PANTHER" id="PTHR47966:SF2">
    <property type="entry name" value="ASPERGILLOPEPSIN-1-RELATED"/>
    <property type="match status" value="1"/>
</dbReference>
<dbReference type="eggNOG" id="KOG1339">
    <property type="taxonomic scope" value="Eukaryota"/>
</dbReference>
<dbReference type="PANTHER" id="PTHR47966">
    <property type="entry name" value="BETA-SITE APP-CLEAVING ENZYME, ISOFORM A-RELATED"/>
    <property type="match status" value="1"/>
</dbReference>
<dbReference type="HOGENOM" id="CLU_013253_0_3_1"/>
<protein>
    <submittedName>
        <fullName evidence="5">Acid protease</fullName>
    </submittedName>
</protein>
<dbReference type="OMA" id="NDSEYPA"/>
<comment type="similarity">
    <text evidence="1">Belongs to the peptidase A1 family.</text>
</comment>
<dbReference type="SUPFAM" id="SSF50630">
    <property type="entry name" value="Acid proteases"/>
    <property type="match status" value="1"/>
</dbReference>
<evidence type="ECO:0000313" key="6">
    <source>
        <dbReference type="Proteomes" id="UP000016922"/>
    </source>
</evidence>
<dbReference type="GO" id="GO:0006508">
    <property type="term" value="P:proteolysis"/>
    <property type="evidence" value="ECO:0007669"/>
    <property type="project" value="UniProtKB-KW"/>
</dbReference>
<evidence type="ECO:0000256" key="3">
    <source>
        <dbReference type="SAM" id="SignalP"/>
    </source>
</evidence>